<dbReference type="Pfam" id="PF04978">
    <property type="entry name" value="MST"/>
    <property type="match status" value="1"/>
</dbReference>
<dbReference type="RefSeq" id="WP_114030485.1">
    <property type="nucleotide sequence ID" value="NZ_QOIL01000011.1"/>
</dbReference>
<reference evidence="1 2" key="1">
    <citation type="submission" date="2018-06" db="EMBL/GenBank/DDBJ databases">
        <title>Sphaerisporangium craniellae sp. nov., isolated from a marine sponge in the South China Sea.</title>
        <authorList>
            <person name="Li L."/>
        </authorList>
    </citation>
    <scope>NUCLEOTIDE SEQUENCE [LARGE SCALE GENOMIC DNA]</scope>
    <source>
        <strain evidence="1 2">CCTCC AA 208026</strain>
    </source>
</reference>
<dbReference type="InterPro" id="IPR034660">
    <property type="entry name" value="DinB/YfiT-like"/>
</dbReference>
<evidence type="ECO:0000313" key="1">
    <source>
        <dbReference type="EMBL" id="RCG29448.1"/>
    </source>
</evidence>
<dbReference type="EMBL" id="QOIL01000011">
    <property type="protein sequence ID" value="RCG29448.1"/>
    <property type="molecule type" value="Genomic_DNA"/>
</dbReference>
<name>A0A367FGE1_9ACTN</name>
<dbReference type="InterPro" id="IPR007061">
    <property type="entry name" value="MST-like"/>
</dbReference>
<dbReference type="Gene3D" id="1.20.120.450">
    <property type="entry name" value="dinb family like domain"/>
    <property type="match status" value="1"/>
</dbReference>
<organism evidence="1 2">
    <name type="scientific">Sphaerisporangium album</name>
    <dbReference type="NCBI Taxonomy" id="509200"/>
    <lineage>
        <taxon>Bacteria</taxon>
        <taxon>Bacillati</taxon>
        <taxon>Actinomycetota</taxon>
        <taxon>Actinomycetes</taxon>
        <taxon>Streptosporangiales</taxon>
        <taxon>Streptosporangiaceae</taxon>
        <taxon>Sphaerisporangium</taxon>
    </lineage>
</organism>
<sequence length="167" mass="19213">MTRTDTPPTWDERATLTTMLDYVRATVHAKCEGLAEEDARATPLPTSPLMSISALVSHLRWVEYAWIQIRLLGEEDRGPWTDDDPDREMRIAAEIPLDRLLKEYEEQCARYRELVAVTDLDTVAKKPTRSGEYVTLRWIMHHLIEETARHNGHIDILREMADGVTGD</sequence>
<evidence type="ECO:0000313" key="2">
    <source>
        <dbReference type="Proteomes" id="UP000253094"/>
    </source>
</evidence>
<dbReference type="SUPFAM" id="SSF109854">
    <property type="entry name" value="DinB/YfiT-like putative metalloenzymes"/>
    <property type="match status" value="1"/>
</dbReference>
<comment type="caution">
    <text evidence="1">The sequence shown here is derived from an EMBL/GenBank/DDBJ whole genome shotgun (WGS) entry which is preliminary data.</text>
</comment>
<gene>
    <name evidence="1" type="ORF">DQ384_20615</name>
</gene>
<keyword evidence="2" id="KW-1185">Reference proteome</keyword>
<dbReference type="Proteomes" id="UP000253094">
    <property type="component" value="Unassembled WGS sequence"/>
</dbReference>
<proteinExistence type="predicted"/>
<dbReference type="AlphaFoldDB" id="A0A367FGE1"/>
<accession>A0A367FGE1</accession>
<dbReference type="OrthoDB" id="4548523at2"/>
<protein>
    <submittedName>
        <fullName evidence="1">DinB family protein</fullName>
    </submittedName>
</protein>